<sequence length="669" mass="76031">MAIDRGGETTTQLLTLLNVSATRAGKRKWTADEAKPSQKLNKRRTTVQLEESSAVTLEVETAPGNPETIKANEEPEHVDEEEEEIIVGEHGVVEDAPGECTSNSKQIVSLSDEYSSENNTDPYETHFGPDSQVLSENKRNAVDERAWKTSKGALGKLGNVVEYSTEEAAAAAKQLPQISVLDRLKGPLQEKQEKLPKELATLQNDLLAMLSSYKDLYITRTALETQQHAREAIMLHALNHITKKRRRVLKNNERLSNASKSGAEPPEDVQDQGFTRPSILVLLPFRSFALRWLSALTTHTPSPSYQIENRSRFESEYGLPPGAIDKLASAEPGTYPKDHVEMFKGNVDDSFRVGVKMTRKSIKLFAEFYGGDIIFASPLGLRMSIQKEKNADFLSSIEMLIVDQMDALTMQNWEHVQFIISQMNQMPKESHDVDFSRIKPWYLDGHAAYLRQSILLTAYETPDTRALFNHNLKNVAGKIRTERRWNPIAVPEGVQPDFDQVDCISPKDEPEKRFQYFTTQLLPAILKSAVQSVNTVVFIPSSFDFIRVHNHFRKNVGVPFAVLSEYSSNQDISRARQAFFTGRKSFLLVSERFHFFRRYKIRGIRNLIFYGPPDHPQFYTEFLSYPFLDDGVEPSDVMCKVIYSRYDIMRLERIAGSENVGRLIHRGMM</sequence>
<evidence type="ECO:0000256" key="2">
    <source>
        <dbReference type="ARBA" id="ARBA00004604"/>
    </source>
</evidence>
<keyword evidence="12" id="KW-1185">Reference proteome</keyword>
<dbReference type="InterPro" id="IPR053940">
    <property type="entry name" value="UTP25_NTPase-like"/>
</dbReference>
<dbReference type="PANTHER" id="PTHR12933:SF0">
    <property type="entry name" value="U3 SMALL NUCLEOLAR RNA-ASSOCIATED PROTEIN 25 HOMOLOG"/>
    <property type="match status" value="1"/>
</dbReference>
<dbReference type="Pfam" id="PF06862">
    <property type="entry name" value="Utp25_C"/>
    <property type="match status" value="1"/>
</dbReference>
<comment type="subunit">
    <text evidence="7">Component of the ribosomal small subunit (SSU) processome composed of at least 40 protein subunits and snoRNA U3.</text>
</comment>
<reference evidence="12" key="1">
    <citation type="submission" date="2024-04" db="EMBL/GenBank/DDBJ databases">
        <authorList>
            <person name="Shaw F."/>
            <person name="Minotto A."/>
        </authorList>
    </citation>
    <scope>NUCLEOTIDE SEQUENCE [LARGE SCALE GENOMIC DNA]</scope>
</reference>
<dbReference type="PANTHER" id="PTHR12933">
    <property type="entry name" value="ORF PROTEIN-RELATED"/>
    <property type="match status" value="1"/>
</dbReference>
<feature type="domain" description="UTP25 NTP hydrolase-like" evidence="10">
    <location>
        <begin position="213"/>
        <end position="479"/>
    </location>
</feature>
<evidence type="ECO:0000259" key="9">
    <source>
        <dbReference type="Pfam" id="PF06862"/>
    </source>
</evidence>
<evidence type="ECO:0000256" key="5">
    <source>
        <dbReference type="ARBA" id="ARBA00023242"/>
    </source>
</evidence>
<dbReference type="Proteomes" id="UP001497453">
    <property type="component" value="Chromosome 4"/>
</dbReference>
<comment type="similarity">
    <text evidence="3 7">Belongs to the UTP25 family.</text>
</comment>
<evidence type="ECO:0000313" key="11">
    <source>
        <dbReference type="EMBL" id="CAL1706733.1"/>
    </source>
</evidence>
<keyword evidence="5 7" id="KW-0539">Nucleus</keyword>
<organism evidence="11 12">
    <name type="scientific">Somion occarium</name>
    <dbReference type="NCBI Taxonomy" id="3059160"/>
    <lineage>
        <taxon>Eukaryota</taxon>
        <taxon>Fungi</taxon>
        <taxon>Dikarya</taxon>
        <taxon>Basidiomycota</taxon>
        <taxon>Agaricomycotina</taxon>
        <taxon>Agaricomycetes</taxon>
        <taxon>Polyporales</taxon>
        <taxon>Cerrenaceae</taxon>
        <taxon>Somion</taxon>
    </lineage>
</organism>
<evidence type="ECO:0000259" key="10">
    <source>
        <dbReference type="Pfam" id="PF22916"/>
    </source>
</evidence>
<evidence type="ECO:0000256" key="8">
    <source>
        <dbReference type="SAM" id="MobiDB-lite"/>
    </source>
</evidence>
<dbReference type="EMBL" id="OZ037947">
    <property type="protein sequence ID" value="CAL1706733.1"/>
    <property type="molecule type" value="Genomic_DNA"/>
</dbReference>
<evidence type="ECO:0000256" key="4">
    <source>
        <dbReference type="ARBA" id="ARBA00015422"/>
    </source>
</evidence>
<accession>A0ABP1DI92</accession>
<feature type="region of interest" description="Disordered" evidence="8">
    <location>
        <begin position="25"/>
        <end position="53"/>
    </location>
</feature>
<dbReference type="Pfam" id="PF22916">
    <property type="entry name" value="UTP25_NTPase-like"/>
    <property type="match status" value="1"/>
</dbReference>
<dbReference type="Gene3D" id="3.40.50.300">
    <property type="entry name" value="P-loop containing nucleotide triphosphate hydrolases"/>
    <property type="match status" value="1"/>
</dbReference>
<evidence type="ECO:0000256" key="3">
    <source>
        <dbReference type="ARBA" id="ARBA00009223"/>
    </source>
</evidence>
<dbReference type="InterPro" id="IPR027417">
    <property type="entry name" value="P-loop_NTPase"/>
</dbReference>
<proteinExistence type="inferred from homology"/>
<evidence type="ECO:0000256" key="6">
    <source>
        <dbReference type="ARBA" id="ARBA00023274"/>
    </source>
</evidence>
<keyword evidence="6 7" id="KW-0687">Ribonucleoprotein</keyword>
<feature type="domain" description="UTP25 C-terminal" evidence="9">
    <location>
        <begin position="494"/>
        <end position="665"/>
    </location>
</feature>
<keyword evidence="7" id="KW-0698">rRNA processing</keyword>
<comment type="subcellular location">
    <subcellularLocation>
        <location evidence="2 7">Nucleus</location>
        <location evidence="2 7">Nucleolus</location>
    </subcellularLocation>
</comment>
<keyword evidence="7" id="KW-0690">Ribosome biogenesis</keyword>
<name>A0ABP1DI92_9APHY</name>
<protein>
    <recommendedName>
        <fullName evidence="4 7">U3 small nucleolar RNA-associated protein 25</fullName>
        <shortName evidence="7">U3 snoRNA-associated protein 25</shortName>
    </recommendedName>
</protein>
<gene>
    <name evidence="11" type="ORF">GFSPODELE1_LOCUS6018</name>
</gene>
<dbReference type="InterPro" id="IPR010678">
    <property type="entry name" value="UTP25"/>
</dbReference>
<evidence type="ECO:0000313" key="12">
    <source>
        <dbReference type="Proteomes" id="UP001497453"/>
    </source>
</evidence>
<dbReference type="InterPro" id="IPR053939">
    <property type="entry name" value="UTP25_C"/>
</dbReference>
<evidence type="ECO:0000256" key="7">
    <source>
        <dbReference type="RuleBase" id="RU365070"/>
    </source>
</evidence>
<comment type="function">
    <text evidence="1 7">DEAD-box RNA helicase-like protein required for pre-18S rRNA processing, specifically at sites A0, A1, and A2.</text>
</comment>
<evidence type="ECO:0000256" key="1">
    <source>
        <dbReference type="ARBA" id="ARBA00002883"/>
    </source>
</evidence>